<dbReference type="Gene3D" id="3.30.200.20">
    <property type="entry name" value="Phosphorylase Kinase, domain 1"/>
    <property type="match status" value="1"/>
</dbReference>
<keyword evidence="7" id="KW-0677">Repeat</keyword>
<sequence length="608" mass="68451">MVLALPWAVGWITRASAQLTRADCGIDAVKDAVPTGRVFQEKAGAFAGRQRRGAMRRRVHQVNGHKFMATILLQPTFCAHCREFIWGVGKQGYQCQLCTVVVHKRCHLNVVWKCPGVKDKTAAQFQQSDTRFDINLPHRFGLHNYKTLTFCDHCGSLLYGIIKQGLQCQTCKLNVHKRCEKNVANTCGINSKRMAEILSQLGISGYSSTDSKRTSRASQGSLGERSNTDPLPIHSFRSGETSKAPSDTCRANGTVSVGSWKGRRESCSVKFTVKDFNFIKVLGKGSFGKVLLAERTGTDEIYAVKALKKDVILQDDDVDCTMVEKRVLTLAAKHPFLTALHSCFQTEEYLFFVMEFVSGGDLMFQIQRARKFDEPRARFYSAEVTSALQFLHRHGILYRDLKLDNILLDADGHVKLADFGMCKENIKNGVLTSTFCGTPDYIAPEILRELDYGPCVDWWALGVLMYEMMVGQPPFEADNEEDLFEAILHDEVLYPVWLSKEAVSILKGFMTKNHLKRLGCVVTVGGEDAVRAHPFFKEIDWESLEAKKVKAPFKPKLKGKKDVANFDSDFTKEDPFLSPVDPLVVRMINQEEFQNFTFTNPDYLVGGW</sequence>
<evidence type="ECO:0000259" key="22">
    <source>
        <dbReference type="PROSITE" id="PS50081"/>
    </source>
</evidence>
<dbReference type="Pfam" id="PF00069">
    <property type="entry name" value="Pkinase"/>
    <property type="match status" value="1"/>
</dbReference>
<dbReference type="GO" id="GO:0008270">
    <property type="term" value="F:zinc ion binding"/>
    <property type="evidence" value="ECO:0007669"/>
    <property type="project" value="UniProtKB-KW"/>
</dbReference>
<evidence type="ECO:0000256" key="11">
    <source>
        <dbReference type="ARBA" id="ARBA00022833"/>
    </source>
</evidence>
<dbReference type="InterPro" id="IPR008271">
    <property type="entry name" value="Ser/Thr_kinase_AS"/>
</dbReference>
<dbReference type="PRINTS" id="PR00008">
    <property type="entry name" value="DAGPEDOMAIN"/>
</dbReference>
<evidence type="ECO:0000256" key="19">
    <source>
        <dbReference type="SAM" id="MobiDB-lite"/>
    </source>
</evidence>
<dbReference type="InterPro" id="IPR017892">
    <property type="entry name" value="Pkinase_C"/>
</dbReference>
<evidence type="ECO:0000313" key="24">
    <source>
        <dbReference type="Proteomes" id="UP000046395"/>
    </source>
</evidence>
<keyword evidence="9" id="KW-0863">Zinc-finger</keyword>
<dbReference type="PIRSF" id="PIRSF000551">
    <property type="entry name" value="PKC_delta"/>
    <property type="match status" value="1"/>
</dbReference>
<dbReference type="FunFam" id="3.30.60.20:FF:000063">
    <property type="entry name" value="Protein kinase C"/>
    <property type="match status" value="1"/>
</dbReference>
<dbReference type="GO" id="GO:0004697">
    <property type="term" value="F:diacylglycerol-dependent serine/threonine kinase activity"/>
    <property type="evidence" value="ECO:0007669"/>
    <property type="project" value="UniProtKB-EC"/>
</dbReference>
<dbReference type="PROSITE" id="PS50081">
    <property type="entry name" value="ZF_DAG_PE_2"/>
    <property type="match status" value="2"/>
</dbReference>
<feature type="compositionally biased region" description="Polar residues" evidence="19">
    <location>
        <begin position="216"/>
        <end position="229"/>
    </location>
</feature>
<evidence type="ECO:0000256" key="7">
    <source>
        <dbReference type="ARBA" id="ARBA00022737"/>
    </source>
</evidence>
<dbReference type="PANTHER" id="PTHR24351">
    <property type="entry name" value="RIBOSOMAL PROTEIN S6 KINASE"/>
    <property type="match status" value="1"/>
</dbReference>
<dbReference type="GO" id="GO:0007611">
    <property type="term" value="P:learning or memory"/>
    <property type="evidence" value="ECO:0007669"/>
    <property type="project" value="UniProtKB-ARBA"/>
</dbReference>
<dbReference type="SMART" id="SM00220">
    <property type="entry name" value="S_TKc"/>
    <property type="match status" value="1"/>
</dbReference>
<dbReference type="InterPro" id="IPR046349">
    <property type="entry name" value="C1-like_sf"/>
</dbReference>
<protein>
    <recommendedName>
        <fullName evidence="2 15">Protein kinase C</fullName>
        <ecNumber evidence="2 15">2.7.11.13</ecNumber>
    </recommendedName>
</protein>
<dbReference type="FunFam" id="3.30.200.20:FF:000080">
    <property type="entry name" value="Protein kinase C"/>
    <property type="match status" value="1"/>
</dbReference>
<dbReference type="InterPro" id="IPR017441">
    <property type="entry name" value="Protein_kinase_ATP_BS"/>
</dbReference>
<evidence type="ECO:0000259" key="21">
    <source>
        <dbReference type="PROSITE" id="PS50011"/>
    </source>
</evidence>
<keyword evidence="12 15" id="KW-0067">ATP-binding</keyword>
<feature type="domain" description="AGC-kinase C-terminal" evidence="23">
    <location>
        <begin position="537"/>
        <end position="608"/>
    </location>
</feature>
<evidence type="ECO:0000256" key="9">
    <source>
        <dbReference type="ARBA" id="ARBA00022771"/>
    </source>
</evidence>
<dbReference type="Gene3D" id="3.30.60.20">
    <property type="match status" value="2"/>
</dbReference>
<dbReference type="Gene3D" id="1.10.510.10">
    <property type="entry name" value="Transferase(Phosphotransferase) domain 1"/>
    <property type="match status" value="1"/>
</dbReference>
<feature type="domain" description="Phorbol-ester/DAG-type" evidence="22">
    <location>
        <begin position="64"/>
        <end position="114"/>
    </location>
</feature>
<evidence type="ECO:0000256" key="3">
    <source>
        <dbReference type="ARBA" id="ARBA00022527"/>
    </source>
</evidence>
<dbReference type="PROSITE" id="PS51285">
    <property type="entry name" value="AGC_KINASE_CTER"/>
    <property type="match status" value="1"/>
</dbReference>
<name>A0A5S6QZI6_TRIMR</name>
<evidence type="ECO:0000256" key="6">
    <source>
        <dbReference type="ARBA" id="ARBA00022723"/>
    </source>
</evidence>
<feature type="domain" description="Protein kinase" evidence="21">
    <location>
        <begin position="276"/>
        <end position="536"/>
    </location>
</feature>
<keyword evidence="10 15" id="KW-0418">Kinase</keyword>
<evidence type="ECO:0000256" key="17">
    <source>
        <dbReference type="PIRSR" id="PIRSR000551-51"/>
    </source>
</evidence>
<evidence type="ECO:0000256" key="12">
    <source>
        <dbReference type="ARBA" id="ARBA00022840"/>
    </source>
</evidence>
<dbReference type="PROSITE" id="PS00479">
    <property type="entry name" value="ZF_DAG_PE_1"/>
    <property type="match status" value="1"/>
</dbReference>
<feature type="active site" description="Proton acceptor" evidence="16">
    <location>
        <position position="400"/>
    </location>
</feature>
<dbReference type="InterPro" id="IPR002219">
    <property type="entry name" value="PKC_DAG/PE"/>
</dbReference>
<dbReference type="SMART" id="SM00109">
    <property type="entry name" value="C1"/>
    <property type="match status" value="2"/>
</dbReference>
<dbReference type="InterPro" id="IPR011009">
    <property type="entry name" value="Kinase-like_dom_sf"/>
</dbReference>
<dbReference type="GO" id="GO:0106310">
    <property type="term" value="F:protein serine kinase activity"/>
    <property type="evidence" value="ECO:0007669"/>
    <property type="project" value="RHEA"/>
</dbReference>
<keyword evidence="5 15" id="KW-0808">Transferase</keyword>
<evidence type="ECO:0000256" key="13">
    <source>
        <dbReference type="ARBA" id="ARBA00047272"/>
    </source>
</evidence>
<dbReference type="FunFam" id="3.30.60.20:FF:000003">
    <property type="entry name" value="Protein kinase C delta"/>
    <property type="match status" value="1"/>
</dbReference>
<evidence type="ECO:0000256" key="16">
    <source>
        <dbReference type="PIRSR" id="PIRSR000551-50"/>
    </source>
</evidence>
<dbReference type="FunFam" id="1.10.510.10:FF:000126">
    <property type="entry name" value="Protein kinase C epsilon"/>
    <property type="match status" value="1"/>
</dbReference>
<feature type="domain" description="Phorbol-ester/DAG-type" evidence="22">
    <location>
        <begin position="137"/>
        <end position="187"/>
    </location>
</feature>
<feature type="region of interest" description="Disordered" evidence="19">
    <location>
        <begin position="206"/>
        <end position="253"/>
    </location>
</feature>
<evidence type="ECO:0000256" key="18">
    <source>
        <dbReference type="PROSITE-ProRule" id="PRU10141"/>
    </source>
</evidence>
<keyword evidence="8 15" id="KW-0547">Nucleotide-binding</keyword>
<evidence type="ECO:0000256" key="14">
    <source>
        <dbReference type="ARBA" id="ARBA00047470"/>
    </source>
</evidence>
<keyword evidence="3 15" id="KW-0723">Serine/threonine-protein kinase</keyword>
<reference evidence="25" key="1">
    <citation type="submission" date="2019-12" db="UniProtKB">
        <authorList>
            <consortium name="WormBaseParasite"/>
        </authorList>
    </citation>
    <scope>IDENTIFICATION</scope>
</reference>
<accession>A0A5S6QZI6</accession>
<dbReference type="PROSITE" id="PS00107">
    <property type="entry name" value="PROTEIN_KINASE_ATP"/>
    <property type="match status" value="1"/>
</dbReference>
<evidence type="ECO:0000256" key="5">
    <source>
        <dbReference type="ARBA" id="ARBA00022679"/>
    </source>
</evidence>
<comment type="catalytic activity">
    <reaction evidence="14">
        <text>L-seryl-[protein] + ATP = O-phospho-L-seryl-[protein] + ADP + H(+)</text>
        <dbReference type="Rhea" id="RHEA:17989"/>
        <dbReference type="Rhea" id="RHEA-COMP:9863"/>
        <dbReference type="Rhea" id="RHEA-COMP:11604"/>
        <dbReference type="ChEBI" id="CHEBI:15378"/>
        <dbReference type="ChEBI" id="CHEBI:29999"/>
        <dbReference type="ChEBI" id="CHEBI:30616"/>
        <dbReference type="ChEBI" id="CHEBI:83421"/>
        <dbReference type="ChEBI" id="CHEBI:456216"/>
        <dbReference type="EC" id="2.7.11.13"/>
    </reaction>
</comment>
<dbReference type="GO" id="GO:0005524">
    <property type="term" value="F:ATP binding"/>
    <property type="evidence" value="ECO:0007669"/>
    <property type="project" value="UniProtKB-UniRule"/>
</dbReference>
<evidence type="ECO:0000256" key="20">
    <source>
        <dbReference type="SAM" id="SignalP"/>
    </source>
</evidence>
<dbReference type="SUPFAM" id="SSF57889">
    <property type="entry name" value="Cysteine-rich domain"/>
    <property type="match status" value="2"/>
</dbReference>
<keyword evidence="20" id="KW-0732">Signal</keyword>
<keyword evidence="4" id="KW-0597">Phosphoprotein</keyword>
<dbReference type="InterPro" id="IPR000961">
    <property type="entry name" value="AGC-kinase_C"/>
</dbReference>
<feature type="binding site" evidence="17">
    <location>
        <begin position="282"/>
        <end position="290"/>
    </location>
    <ligand>
        <name>ATP</name>
        <dbReference type="ChEBI" id="CHEBI:30616"/>
    </ligand>
</feature>
<evidence type="ECO:0000256" key="15">
    <source>
        <dbReference type="PIRNR" id="PIRNR000551"/>
    </source>
</evidence>
<evidence type="ECO:0000259" key="23">
    <source>
        <dbReference type="PROSITE" id="PS51285"/>
    </source>
</evidence>
<feature type="chain" id="PRO_5024445258" description="Protein kinase C" evidence="20">
    <location>
        <begin position="18"/>
        <end position="608"/>
    </location>
</feature>
<dbReference type="STRING" id="70415.A0A5S6QZI6"/>
<dbReference type="PROSITE" id="PS50011">
    <property type="entry name" value="PROTEIN_KINASE_DOM"/>
    <property type="match status" value="1"/>
</dbReference>
<dbReference type="AlphaFoldDB" id="A0A5S6QZI6"/>
<dbReference type="PROSITE" id="PS00108">
    <property type="entry name" value="PROTEIN_KINASE_ST"/>
    <property type="match status" value="1"/>
</dbReference>
<evidence type="ECO:0000256" key="2">
    <source>
        <dbReference type="ARBA" id="ARBA00012429"/>
    </source>
</evidence>
<dbReference type="SUPFAM" id="SSF56112">
    <property type="entry name" value="Protein kinase-like (PK-like)"/>
    <property type="match status" value="1"/>
</dbReference>
<dbReference type="InterPro" id="IPR014376">
    <property type="entry name" value="Prot_kin_PKC_delta"/>
</dbReference>
<keyword evidence="24" id="KW-1185">Reference proteome</keyword>
<evidence type="ECO:0000256" key="10">
    <source>
        <dbReference type="ARBA" id="ARBA00022777"/>
    </source>
</evidence>
<dbReference type="EC" id="2.7.11.13" evidence="2 15"/>
<dbReference type="Pfam" id="PF00130">
    <property type="entry name" value="C1_1"/>
    <property type="match status" value="2"/>
</dbReference>
<feature type="compositionally biased region" description="Polar residues" evidence="19">
    <location>
        <begin position="238"/>
        <end position="253"/>
    </location>
</feature>
<dbReference type="InterPro" id="IPR020454">
    <property type="entry name" value="DAG/PE-bd"/>
</dbReference>
<keyword evidence="11" id="KW-0862">Zinc</keyword>
<dbReference type="InterPro" id="IPR000719">
    <property type="entry name" value="Prot_kinase_dom"/>
</dbReference>
<dbReference type="CDD" id="cd20838">
    <property type="entry name" value="C1_nPKC_epsilon-like_rpt2"/>
    <property type="match status" value="1"/>
</dbReference>
<evidence type="ECO:0000256" key="1">
    <source>
        <dbReference type="ARBA" id="ARBA00005490"/>
    </source>
</evidence>
<comment type="similarity">
    <text evidence="1 15">Belongs to the protein kinase superfamily. AGC Ser/Thr protein kinase family. PKC subfamily.</text>
</comment>
<evidence type="ECO:0000256" key="8">
    <source>
        <dbReference type="ARBA" id="ARBA00022741"/>
    </source>
</evidence>
<comment type="catalytic activity">
    <reaction evidence="13 15">
        <text>L-threonyl-[protein] + ATP = O-phospho-L-threonyl-[protein] + ADP + H(+)</text>
        <dbReference type="Rhea" id="RHEA:46608"/>
        <dbReference type="Rhea" id="RHEA-COMP:11060"/>
        <dbReference type="Rhea" id="RHEA-COMP:11605"/>
        <dbReference type="ChEBI" id="CHEBI:15378"/>
        <dbReference type="ChEBI" id="CHEBI:30013"/>
        <dbReference type="ChEBI" id="CHEBI:30616"/>
        <dbReference type="ChEBI" id="CHEBI:61977"/>
        <dbReference type="ChEBI" id="CHEBI:456216"/>
        <dbReference type="EC" id="2.7.11.13"/>
    </reaction>
</comment>
<dbReference type="Pfam" id="PF00433">
    <property type="entry name" value="Pkinase_C"/>
    <property type="match status" value="1"/>
</dbReference>
<evidence type="ECO:0000313" key="25">
    <source>
        <dbReference type="WBParaSite" id="TMUE_3000012322.1"/>
    </source>
</evidence>
<dbReference type="Proteomes" id="UP000046395">
    <property type="component" value="Unassembled WGS sequence"/>
</dbReference>
<feature type="binding site" evidence="17 18">
    <location>
        <position position="305"/>
    </location>
    <ligand>
        <name>ATP</name>
        <dbReference type="ChEBI" id="CHEBI:30616"/>
    </ligand>
</feature>
<proteinExistence type="inferred from homology"/>
<dbReference type="WBParaSite" id="TMUE_3000012322.1">
    <property type="protein sequence ID" value="TMUE_3000012322.1"/>
    <property type="gene ID" value="WBGene00285886"/>
</dbReference>
<keyword evidence="6" id="KW-0479">Metal-binding</keyword>
<dbReference type="SMART" id="SM00133">
    <property type="entry name" value="S_TK_X"/>
    <property type="match status" value="1"/>
</dbReference>
<evidence type="ECO:0000256" key="4">
    <source>
        <dbReference type="ARBA" id="ARBA00022553"/>
    </source>
</evidence>
<feature type="signal peptide" evidence="20">
    <location>
        <begin position="1"/>
        <end position="17"/>
    </location>
</feature>
<organism evidence="24 25">
    <name type="scientific">Trichuris muris</name>
    <name type="common">Mouse whipworm</name>
    <dbReference type="NCBI Taxonomy" id="70415"/>
    <lineage>
        <taxon>Eukaryota</taxon>
        <taxon>Metazoa</taxon>
        <taxon>Ecdysozoa</taxon>
        <taxon>Nematoda</taxon>
        <taxon>Enoplea</taxon>
        <taxon>Dorylaimia</taxon>
        <taxon>Trichinellida</taxon>
        <taxon>Trichuridae</taxon>
        <taxon>Trichuris</taxon>
    </lineage>
</organism>